<sequence length="77" mass="8699">MSEVNANNRWVRVTNETENGFIEFEFFVADRDLCVELILPAAAFQEFCAINQVRFIDTGAPGLITPSEPGIPLRRIK</sequence>
<gene>
    <name evidence="1" type="ORF">ACFPQ5_02660</name>
</gene>
<organism evidence="1 2">
    <name type="scientific">Massilia suwonensis</name>
    <dbReference type="NCBI Taxonomy" id="648895"/>
    <lineage>
        <taxon>Bacteria</taxon>
        <taxon>Pseudomonadati</taxon>
        <taxon>Pseudomonadota</taxon>
        <taxon>Betaproteobacteria</taxon>
        <taxon>Burkholderiales</taxon>
        <taxon>Oxalobacteraceae</taxon>
        <taxon>Telluria group</taxon>
        <taxon>Massilia</taxon>
    </lineage>
</organism>
<accession>A0ABW0MFT1</accession>
<dbReference type="InterPro" id="IPR010353">
    <property type="entry name" value="DmpK"/>
</dbReference>
<evidence type="ECO:0000313" key="1">
    <source>
        <dbReference type="EMBL" id="MFC5477075.1"/>
    </source>
</evidence>
<name>A0ABW0MFT1_9BURK</name>
<reference evidence="2" key="1">
    <citation type="journal article" date="2019" name="Int. J. Syst. Evol. Microbiol.">
        <title>The Global Catalogue of Microorganisms (GCM) 10K type strain sequencing project: providing services to taxonomists for standard genome sequencing and annotation.</title>
        <authorList>
            <consortium name="The Broad Institute Genomics Platform"/>
            <consortium name="The Broad Institute Genome Sequencing Center for Infectious Disease"/>
            <person name="Wu L."/>
            <person name="Ma J."/>
        </authorList>
    </citation>
    <scope>NUCLEOTIDE SEQUENCE [LARGE SCALE GENOMIC DNA]</scope>
    <source>
        <strain evidence="2">CCUG 43111</strain>
    </source>
</reference>
<keyword evidence="2" id="KW-1185">Reference proteome</keyword>
<comment type="caution">
    <text evidence="1">The sequence shown here is derived from an EMBL/GenBank/DDBJ whole genome shotgun (WGS) entry which is preliminary data.</text>
</comment>
<proteinExistence type="predicted"/>
<protein>
    <submittedName>
        <fullName evidence="1">Phenol hydroxylase subunit</fullName>
    </submittedName>
</protein>
<dbReference type="Proteomes" id="UP001596101">
    <property type="component" value="Unassembled WGS sequence"/>
</dbReference>
<dbReference type="Pfam" id="PF06099">
    <property type="entry name" value="Phenol_hyd_sub"/>
    <property type="match status" value="1"/>
</dbReference>
<dbReference type="RefSeq" id="WP_034303249.1">
    <property type="nucleotide sequence ID" value="NZ_JBHSMR010000004.1"/>
</dbReference>
<evidence type="ECO:0000313" key="2">
    <source>
        <dbReference type="Proteomes" id="UP001596101"/>
    </source>
</evidence>
<dbReference type="EMBL" id="JBHSMR010000004">
    <property type="protein sequence ID" value="MFC5477075.1"/>
    <property type="molecule type" value="Genomic_DNA"/>
</dbReference>